<protein>
    <submittedName>
        <fullName evidence="2">Uncharacterized protein</fullName>
    </submittedName>
</protein>
<feature type="region of interest" description="Disordered" evidence="1">
    <location>
        <begin position="27"/>
        <end position="91"/>
    </location>
</feature>
<proteinExistence type="predicted"/>
<dbReference type="EMBL" id="CP010849">
    <property type="protein sequence ID" value="AJP00275.1"/>
    <property type="molecule type" value="Genomic_DNA"/>
</dbReference>
<dbReference type="KEGG" id="scw:TU94_00615"/>
<dbReference type="HOGENOM" id="CLU_2425557_0_0_11"/>
<dbReference type="Proteomes" id="UP000032234">
    <property type="component" value="Chromosome"/>
</dbReference>
<evidence type="ECO:0000313" key="3">
    <source>
        <dbReference type="Proteomes" id="UP000032234"/>
    </source>
</evidence>
<keyword evidence="3" id="KW-1185">Reference proteome</keyword>
<evidence type="ECO:0000256" key="1">
    <source>
        <dbReference type="SAM" id="MobiDB-lite"/>
    </source>
</evidence>
<accession>A0A0C5FUZ4</accession>
<sequence>MMPAYDARAAALAGVVAAACLRETARRPLAGSPPPAQSEEETAALVEAQAPAPSQVAQDGGGDGSGPARRAGACAGRPARPPAPLRRPDAA</sequence>
<reference evidence="2 3" key="1">
    <citation type="submission" date="2015-02" db="EMBL/GenBank/DDBJ databases">
        <title>Genome sequence of thermotolerant Streptomyces cyaneogriseus subsp. Noncyanogenus NMWT1, the producer of nematocidal antibiotics nemadectin.</title>
        <authorList>
            <person name="Wang H."/>
            <person name="Li C."/>
            <person name="Xiang W."/>
            <person name="Wang X."/>
        </authorList>
    </citation>
    <scope>NUCLEOTIDE SEQUENCE [LARGE SCALE GENOMIC DNA]</scope>
    <source>
        <strain evidence="2 3">NMWT 1</strain>
    </source>
</reference>
<feature type="compositionally biased region" description="Low complexity" evidence="1">
    <location>
        <begin position="66"/>
        <end position="78"/>
    </location>
</feature>
<dbReference type="PATRIC" id="fig|477245.3.peg.151"/>
<organism evidence="2 3">
    <name type="scientific">Streptomyces cyaneogriseus subsp. noncyanogenus</name>
    <dbReference type="NCBI Taxonomy" id="477245"/>
    <lineage>
        <taxon>Bacteria</taxon>
        <taxon>Bacillati</taxon>
        <taxon>Actinomycetota</taxon>
        <taxon>Actinomycetes</taxon>
        <taxon>Kitasatosporales</taxon>
        <taxon>Streptomycetaceae</taxon>
        <taxon>Streptomyces</taxon>
    </lineage>
</organism>
<dbReference type="AlphaFoldDB" id="A0A0C5FUZ4"/>
<name>A0A0C5FUZ4_9ACTN</name>
<evidence type="ECO:0000313" key="2">
    <source>
        <dbReference type="EMBL" id="AJP00275.1"/>
    </source>
</evidence>
<gene>
    <name evidence="2" type="ORF">TU94_00615</name>
</gene>